<feature type="transmembrane region" description="Helical" evidence="1">
    <location>
        <begin position="167"/>
        <end position="187"/>
    </location>
</feature>
<keyword evidence="3" id="KW-0808">Transferase</keyword>
<feature type="transmembrane region" description="Helical" evidence="1">
    <location>
        <begin position="257"/>
        <end position="273"/>
    </location>
</feature>
<feature type="domain" description="Acyltransferase 3" evidence="2">
    <location>
        <begin position="10"/>
        <end position="339"/>
    </location>
</feature>
<feature type="transmembrane region" description="Helical" evidence="1">
    <location>
        <begin position="285"/>
        <end position="303"/>
    </location>
</feature>
<keyword evidence="1" id="KW-1133">Transmembrane helix</keyword>
<dbReference type="GO" id="GO:0016020">
    <property type="term" value="C:membrane"/>
    <property type="evidence" value="ECO:0007669"/>
    <property type="project" value="TreeGrafter"/>
</dbReference>
<feature type="transmembrane region" description="Helical" evidence="1">
    <location>
        <begin position="40"/>
        <end position="61"/>
    </location>
</feature>
<name>A0A378HZW0_9GAMM</name>
<dbReference type="InterPro" id="IPR050879">
    <property type="entry name" value="Acyltransferase_3"/>
</dbReference>
<feature type="transmembrane region" description="Helical" evidence="1">
    <location>
        <begin position="323"/>
        <end position="346"/>
    </location>
</feature>
<evidence type="ECO:0000313" key="3">
    <source>
        <dbReference type="EMBL" id="STX28273.1"/>
    </source>
</evidence>
<feature type="transmembrane region" description="Helical" evidence="1">
    <location>
        <begin position="6"/>
        <end position="28"/>
    </location>
</feature>
<dbReference type="PANTHER" id="PTHR23028:SF53">
    <property type="entry name" value="ACYL_TRANSF_3 DOMAIN-CONTAINING PROTEIN"/>
    <property type="match status" value="1"/>
</dbReference>
<protein>
    <submittedName>
        <fullName evidence="3">O-acetyltransferase</fullName>
    </submittedName>
</protein>
<gene>
    <name evidence="3" type="primary">wbwI_2</name>
    <name evidence="3" type="ORF">NCTC13315_00801</name>
</gene>
<feature type="transmembrane region" description="Helical" evidence="1">
    <location>
        <begin position="81"/>
        <end position="97"/>
    </location>
</feature>
<evidence type="ECO:0000313" key="4">
    <source>
        <dbReference type="Proteomes" id="UP000254968"/>
    </source>
</evidence>
<dbReference type="GO" id="GO:0016747">
    <property type="term" value="F:acyltransferase activity, transferring groups other than amino-acyl groups"/>
    <property type="evidence" value="ECO:0007669"/>
    <property type="project" value="InterPro"/>
</dbReference>
<feature type="transmembrane region" description="Helical" evidence="1">
    <location>
        <begin position="193"/>
        <end position="215"/>
    </location>
</feature>
<dbReference type="InterPro" id="IPR002656">
    <property type="entry name" value="Acyl_transf_3_dom"/>
</dbReference>
<keyword evidence="1" id="KW-0812">Transmembrane</keyword>
<dbReference type="Pfam" id="PF01757">
    <property type="entry name" value="Acyl_transf_3"/>
    <property type="match status" value="1"/>
</dbReference>
<proteinExistence type="predicted"/>
<dbReference type="AlphaFoldDB" id="A0A378HZW0"/>
<dbReference type="RefSeq" id="WP_115302035.1">
    <property type="nucleotide sequence ID" value="NZ_CAAAHO010000001.1"/>
</dbReference>
<evidence type="ECO:0000256" key="1">
    <source>
        <dbReference type="SAM" id="Phobius"/>
    </source>
</evidence>
<dbReference type="PANTHER" id="PTHR23028">
    <property type="entry name" value="ACETYLTRANSFERASE"/>
    <property type="match status" value="1"/>
</dbReference>
<reference evidence="3 4" key="1">
    <citation type="submission" date="2018-06" db="EMBL/GenBank/DDBJ databases">
        <authorList>
            <consortium name="Pathogen Informatics"/>
            <person name="Doyle S."/>
        </authorList>
    </citation>
    <scope>NUCLEOTIDE SEQUENCE [LARGE SCALE GENOMIC DNA]</scope>
    <source>
        <strain evidence="3 4">NCTC13315</strain>
    </source>
</reference>
<dbReference type="EMBL" id="UGNV01000001">
    <property type="protein sequence ID" value="STX28273.1"/>
    <property type="molecule type" value="Genomic_DNA"/>
</dbReference>
<dbReference type="OrthoDB" id="9767863at2"/>
<accession>A0A378HZW0</accession>
<keyword evidence="1" id="KW-0472">Membrane</keyword>
<dbReference type="GO" id="GO:0000271">
    <property type="term" value="P:polysaccharide biosynthetic process"/>
    <property type="evidence" value="ECO:0007669"/>
    <property type="project" value="TreeGrafter"/>
</dbReference>
<evidence type="ECO:0000259" key="2">
    <source>
        <dbReference type="Pfam" id="PF01757"/>
    </source>
</evidence>
<dbReference type="Proteomes" id="UP000254968">
    <property type="component" value="Unassembled WGS sequence"/>
</dbReference>
<organism evidence="3 4">
    <name type="scientific">Legionella beliardensis</name>
    <dbReference type="NCBI Taxonomy" id="91822"/>
    <lineage>
        <taxon>Bacteria</taxon>
        <taxon>Pseudomonadati</taxon>
        <taxon>Pseudomonadota</taxon>
        <taxon>Gammaproteobacteria</taxon>
        <taxon>Legionellales</taxon>
        <taxon>Legionellaceae</taxon>
        <taxon>Legionella</taxon>
    </lineage>
</organism>
<sequence length="377" mass="44101">MQQEILPLTSLRFVAAFYVFLFHIHLRWPLVSSASPIATFFNHGACGMSIFFILSGVVLGYRFNKGVKNYYDYAFSRLTRIYPIYLLAALLMLPWLFSSMQHYQSHIEIRYIFIILINLFLLQAWLPQLFTYWNDNGSWSISVEAFFYVCFPFAINRFKDLSNRHLFFLATLFYFLAAIPGLAIILFNNNQSFVIFYSIPIFRLSEFILGMLGGLWLSRGNTLQKPALYTLISFLCIYLFLTLGYTVEFQFITENWLLTPLILLLIISLASLQKGTLYRFFCNRLFVYLGHISYSFYSFQGLVNSTLFNNYPYLVNKFPPLAHSYLLGLLAFLILTVISIFFYHLIEVKFRHFLYKKLKGKAVEPHSIMAMEPIITT</sequence>
<keyword evidence="4" id="KW-1185">Reference proteome</keyword>
<feature type="transmembrane region" description="Helical" evidence="1">
    <location>
        <begin position="109"/>
        <end position="126"/>
    </location>
</feature>
<feature type="transmembrane region" description="Helical" evidence="1">
    <location>
        <begin position="227"/>
        <end position="245"/>
    </location>
</feature>